<dbReference type="RefSeq" id="WP_050057468.1">
    <property type="nucleotide sequence ID" value="NZ_JACHEK010000001.1"/>
</dbReference>
<dbReference type="InterPro" id="IPR038763">
    <property type="entry name" value="DHH_sf"/>
</dbReference>
<evidence type="ECO:0008006" key="3">
    <source>
        <dbReference type="Google" id="ProtNLM"/>
    </source>
</evidence>
<reference evidence="1 2" key="1">
    <citation type="submission" date="2020-08" db="EMBL/GenBank/DDBJ databases">
        <title>Genomic Encyclopedia of Type Strains, Phase IV (KMG-IV): sequencing the most valuable type-strain genomes for metagenomic binning, comparative biology and taxonomic classification.</title>
        <authorList>
            <person name="Goeker M."/>
        </authorList>
    </citation>
    <scope>NUCLEOTIDE SEQUENCE [LARGE SCALE GENOMIC DNA]</scope>
    <source>
        <strain evidence="1 2">DSM 103733</strain>
    </source>
</reference>
<evidence type="ECO:0000313" key="1">
    <source>
        <dbReference type="EMBL" id="MBB6142207.1"/>
    </source>
</evidence>
<sequence>MNVRVFYHDKCFDGACSASLFTRFHRECMTAGADYEYHGLVHRAGALFNEADFTGDENAIVDFKYSPSPKITWWFDHHLSAFLTPADQQQYKQGLEDGSFTNRRFFDPAYTSCTSFLAHIASTKFGFNAAPVAELVRWADIVDGALYESPQAAVEMAEPAMKLTLVIESTQDPAFIPRLIPLLTAMPLGEILKEPFVAELLPPLLERHQESISLIRSRAESRQGTIYFDISDRPMEGFNKFIPYYLHPEATYSIGLSKSSFRTKVSVGSNPWTKADPEKMLNLATICERYGGGGHARVGAISFSPDRSDEARKAAAEIVEELRANDPLA</sequence>
<evidence type="ECO:0000313" key="2">
    <source>
        <dbReference type="Proteomes" id="UP000538666"/>
    </source>
</evidence>
<dbReference type="EMBL" id="JACHEK010000001">
    <property type="protein sequence ID" value="MBB6142207.1"/>
    <property type="molecule type" value="Genomic_DNA"/>
</dbReference>
<proteinExistence type="predicted"/>
<comment type="caution">
    <text evidence="1">The sequence shown here is derived from an EMBL/GenBank/DDBJ whole genome shotgun (WGS) entry which is preliminary data.</text>
</comment>
<dbReference type="Proteomes" id="UP000538666">
    <property type="component" value="Unassembled WGS sequence"/>
</dbReference>
<dbReference type="AlphaFoldDB" id="A0A841JNP4"/>
<dbReference type="SUPFAM" id="SSF64182">
    <property type="entry name" value="DHH phosphoesterases"/>
    <property type="match status" value="1"/>
</dbReference>
<name>A0A841JNP4_9BACT</name>
<accession>A0A841JNP4</accession>
<organism evidence="1 2">
    <name type="scientific">Silvibacterium bohemicum</name>
    <dbReference type="NCBI Taxonomy" id="1577686"/>
    <lineage>
        <taxon>Bacteria</taxon>
        <taxon>Pseudomonadati</taxon>
        <taxon>Acidobacteriota</taxon>
        <taxon>Terriglobia</taxon>
        <taxon>Terriglobales</taxon>
        <taxon>Acidobacteriaceae</taxon>
        <taxon>Silvibacterium</taxon>
    </lineage>
</organism>
<protein>
    <recommendedName>
        <fullName evidence="3">Phosphoesterase</fullName>
    </recommendedName>
</protein>
<keyword evidence="2" id="KW-1185">Reference proteome</keyword>
<dbReference type="OrthoDB" id="105221at2"/>
<gene>
    <name evidence="1" type="ORF">HNQ77_000145</name>
</gene>